<proteinExistence type="predicted"/>
<sequence length="255" mass="26631">MSVGAAAGEAQLWVDERANTIQEFRLVRSTLRSSDSNLVALHVSGPPKLHPSGRVCSGPGTVSNVEVIVGLQRTGGSPVNPSCLCSVTISLHPILASRPQRAAPPSLPPIASAPPDVLIAGDDDEQHAAHASGSVDLRICGSSSPRSTVTRSSRSTATASQLISVIMVKISTHTSIPALCRASSVSSLPSTSIKIPSTGRALTRFGYRHPDRCTSRHAAALPVFRYFVVAAINNNAAVPAGLSAHSFHLLIYLLL</sequence>
<evidence type="ECO:0000313" key="2">
    <source>
        <dbReference type="Proteomes" id="UP000613580"/>
    </source>
</evidence>
<accession>A0A8H6W752</accession>
<dbReference type="EMBL" id="JACAZE010000010">
    <property type="protein sequence ID" value="KAF7305386.1"/>
    <property type="molecule type" value="Genomic_DNA"/>
</dbReference>
<protein>
    <submittedName>
        <fullName evidence="1">Uncharacterized protein</fullName>
    </submittedName>
</protein>
<keyword evidence="2" id="KW-1185">Reference proteome</keyword>
<evidence type="ECO:0000313" key="1">
    <source>
        <dbReference type="EMBL" id="KAF7305386.1"/>
    </source>
</evidence>
<organism evidence="1 2">
    <name type="scientific">Mycena chlorophos</name>
    <name type="common">Agaric fungus</name>
    <name type="synonym">Agaricus chlorophos</name>
    <dbReference type="NCBI Taxonomy" id="658473"/>
    <lineage>
        <taxon>Eukaryota</taxon>
        <taxon>Fungi</taxon>
        <taxon>Dikarya</taxon>
        <taxon>Basidiomycota</taxon>
        <taxon>Agaricomycotina</taxon>
        <taxon>Agaricomycetes</taxon>
        <taxon>Agaricomycetidae</taxon>
        <taxon>Agaricales</taxon>
        <taxon>Marasmiineae</taxon>
        <taxon>Mycenaceae</taxon>
        <taxon>Mycena</taxon>
    </lineage>
</organism>
<reference evidence="1" key="1">
    <citation type="submission" date="2020-05" db="EMBL/GenBank/DDBJ databases">
        <title>Mycena genomes resolve the evolution of fungal bioluminescence.</title>
        <authorList>
            <person name="Tsai I.J."/>
        </authorList>
    </citation>
    <scope>NUCLEOTIDE SEQUENCE</scope>
    <source>
        <strain evidence="1">110903Hualien_Pintung</strain>
    </source>
</reference>
<dbReference type="Proteomes" id="UP000613580">
    <property type="component" value="Unassembled WGS sequence"/>
</dbReference>
<dbReference type="AlphaFoldDB" id="A0A8H6W752"/>
<gene>
    <name evidence="1" type="ORF">HMN09_00790900</name>
</gene>
<comment type="caution">
    <text evidence="1">The sequence shown here is derived from an EMBL/GenBank/DDBJ whole genome shotgun (WGS) entry which is preliminary data.</text>
</comment>
<name>A0A8H6W752_MYCCL</name>